<keyword evidence="1" id="KW-0812">Transmembrane</keyword>
<dbReference type="HOGENOM" id="CLU_175504_0_0_11"/>
<dbReference type="InterPro" id="IPR025637">
    <property type="entry name" value="DUF4333"/>
</dbReference>
<name>D5P2G1_9MYCO</name>
<dbReference type="EMBL" id="ADNV01000054">
    <property type="protein sequence ID" value="EFG79734.1"/>
    <property type="molecule type" value="Genomic_DNA"/>
</dbReference>
<dbReference type="Pfam" id="PF14230">
    <property type="entry name" value="DUF4333"/>
    <property type="match status" value="1"/>
</dbReference>
<dbReference type="Proteomes" id="UP000003653">
    <property type="component" value="Unassembled WGS sequence"/>
</dbReference>
<evidence type="ECO:0000256" key="1">
    <source>
        <dbReference type="SAM" id="Phobius"/>
    </source>
</evidence>
<keyword evidence="1" id="KW-1133">Transmembrane helix</keyword>
<feature type="domain" description="DUF4333" evidence="2">
    <location>
        <begin position="15"/>
        <end position="96"/>
    </location>
</feature>
<sequence>MPLVLGAAGSAGAAVLITGFWAPGFFVTRQLDVRAAQAGVAHVLSDPAGYGAKDVSDVICNDGRNPTVTKGATFTCQATIDHIKHQFVVTFTDDAGNYEISRTGTKV</sequence>
<evidence type="ECO:0000313" key="4">
    <source>
        <dbReference type="Proteomes" id="UP000003653"/>
    </source>
</evidence>
<gene>
    <name evidence="3" type="ORF">HMPREF0591_0355</name>
</gene>
<feature type="transmembrane region" description="Helical" evidence="1">
    <location>
        <begin position="6"/>
        <end position="27"/>
    </location>
</feature>
<accession>D5P2G1</accession>
<dbReference type="eggNOG" id="ENOG503226I">
    <property type="taxonomic scope" value="Bacteria"/>
</dbReference>
<proteinExistence type="predicted"/>
<protein>
    <recommendedName>
        <fullName evidence="2">DUF4333 domain-containing protein</fullName>
    </recommendedName>
</protein>
<keyword evidence="1" id="KW-0472">Membrane</keyword>
<reference evidence="3 4" key="1">
    <citation type="submission" date="2010-04" db="EMBL/GenBank/DDBJ databases">
        <authorList>
            <person name="Muzny D."/>
            <person name="Qin X."/>
            <person name="Deng J."/>
            <person name="Jiang H."/>
            <person name="Liu Y."/>
            <person name="Qu J."/>
            <person name="Song X.-Z."/>
            <person name="Zhang L."/>
            <person name="Thornton R."/>
            <person name="Coyle M."/>
            <person name="Francisco L."/>
            <person name="Jackson L."/>
            <person name="Javaid M."/>
            <person name="Korchina V."/>
            <person name="Kovar C."/>
            <person name="Mata R."/>
            <person name="Mathew T."/>
            <person name="Ngo R."/>
            <person name="Nguyen L."/>
            <person name="Nguyen N."/>
            <person name="Okwuonu G."/>
            <person name="Ongeri F."/>
            <person name="Pham C."/>
            <person name="Simmons D."/>
            <person name="Wilczek-Boney K."/>
            <person name="Hale W."/>
            <person name="Jakkamsetti A."/>
            <person name="Pham P."/>
            <person name="Ruth R."/>
            <person name="San Lucas F."/>
            <person name="Warren J."/>
            <person name="Zhang J."/>
            <person name="Zhao Z."/>
            <person name="Zhou C."/>
            <person name="Zhu D."/>
            <person name="Lee S."/>
            <person name="Bess C."/>
            <person name="Blankenburg K."/>
            <person name="Forbes L."/>
            <person name="Fu Q."/>
            <person name="Gubbala S."/>
            <person name="Hirani K."/>
            <person name="Jayaseelan J.C."/>
            <person name="Lara F."/>
            <person name="Munidasa M."/>
            <person name="Palculict T."/>
            <person name="Patil S."/>
            <person name="Pu L.-L."/>
            <person name="Saada N."/>
            <person name="Tang L."/>
            <person name="Weissenberger G."/>
            <person name="Zhu Y."/>
            <person name="Hemphill L."/>
            <person name="Shang Y."/>
            <person name="Youmans B."/>
            <person name="Ayvaz T."/>
            <person name="Ross M."/>
            <person name="Santibanez J."/>
            <person name="Aqrawi P."/>
            <person name="Gross S."/>
            <person name="Joshi V."/>
            <person name="Fowler G."/>
            <person name="Nazareth L."/>
            <person name="Reid J."/>
            <person name="Worley K."/>
            <person name="Petrosino J."/>
            <person name="Highlander S."/>
            <person name="Gibbs R."/>
        </authorList>
    </citation>
    <scope>NUCLEOTIDE SEQUENCE [LARGE SCALE GENOMIC DNA]</scope>
    <source>
        <strain evidence="3 4">ATCC BAA-614</strain>
    </source>
</reference>
<dbReference type="AlphaFoldDB" id="D5P2G1"/>
<comment type="caution">
    <text evidence="3">The sequence shown here is derived from an EMBL/GenBank/DDBJ whole genome shotgun (WGS) entry which is preliminary data.</text>
</comment>
<evidence type="ECO:0000259" key="2">
    <source>
        <dbReference type="Pfam" id="PF14230"/>
    </source>
</evidence>
<organism evidence="3 4">
    <name type="scientific">Mycobacterium parascrofulaceum ATCC BAA-614</name>
    <dbReference type="NCBI Taxonomy" id="525368"/>
    <lineage>
        <taxon>Bacteria</taxon>
        <taxon>Bacillati</taxon>
        <taxon>Actinomycetota</taxon>
        <taxon>Actinomycetes</taxon>
        <taxon>Mycobacteriales</taxon>
        <taxon>Mycobacteriaceae</taxon>
        <taxon>Mycobacterium</taxon>
        <taxon>Mycobacterium simiae complex</taxon>
    </lineage>
</organism>
<evidence type="ECO:0000313" key="3">
    <source>
        <dbReference type="EMBL" id="EFG79734.1"/>
    </source>
</evidence>
<keyword evidence="4" id="KW-1185">Reference proteome</keyword>